<comment type="caution">
    <text evidence="3">The sequence shown here is derived from an EMBL/GenBank/DDBJ whole genome shotgun (WGS) entry which is preliminary data.</text>
</comment>
<dbReference type="EMBL" id="JAHDYR010000062">
    <property type="protein sequence ID" value="KAG9391237.1"/>
    <property type="molecule type" value="Genomic_DNA"/>
</dbReference>
<reference evidence="3" key="1">
    <citation type="submission" date="2021-05" db="EMBL/GenBank/DDBJ databases">
        <title>A free-living protist that lacks canonical eukaryotic 1 DNA replication and segregation systems.</title>
        <authorList>
            <person name="Salas-Leiva D.E."/>
            <person name="Tromer E.C."/>
            <person name="Curtis B.A."/>
            <person name="Jerlstrom-Hultqvist J."/>
            <person name="Kolisko M."/>
            <person name="Yi Z."/>
            <person name="Salas-Leiva J.S."/>
            <person name="Gallot-Lavallee L."/>
            <person name="Kops G.J.P.L."/>
            <person name="Archibald J.M."/>
            <person name="Simpson A.G.B."/>
            <person name="Roger A.J."/>
        </authorList>
    </citation>
    <scope>NUCLEOTIDE SEQUENCE</scope>
    <source>
        <strain evidence="3">BICM</strain>
    </source>
</reference>
<accession>A0A8J6E1Y7</accession>
<evidence type="ECO:0000313" key="4">
    <source>
        <dbReference type="Proteomes" id="UP000717585"/>
    </source>
</evidence>
<dbReference type="SUPFAM" id="SSF90257">
    <property type="entry name" value="Myosin rod fragments"/>
    <property type="match status" value="1"/>
</dbReference>
<dbReference type="Proteomes" id="UP000717585">
    <property type="component" value="Unassembled WGS sequence"/>
</dbReference>
<evidence type="ECO:0000313" key="3">
    <source>
        <dbReference type="EMBL" id="KAG9391237.1"/>
    </source>
</evidence>
<gene>
    <name evidence="3" type="ORF">J8273_7511</name>
</gene>
<evidence type="ECO:0000256" key="2">
    <source>
        <dbReference type="SAM" id="MobiDB-lite"/>
    </source>
</evidence>
<name>A0A8J6E1Y7_9EUKA</name>
<keyword evidence="1" id="KW-0175">Coiled coil</keyword>
<feature type="region of interest" description="Disordered" evidence="2">
    <location>
        <begin position="420"/>
        <end position="463"/>
    </location>
</feature>
<protein>
    <submittedName>
        <fullName evidence="3">Chromosome partition protein Smc</fullName>
    </submittedName>
</protein>
<dbReference type="CDD" id="cd15489">
    <property type="entry name" value="PHD_SF"/>
    <property type="match status" value="1"/>
</dbReference>
<feature type="region of interest" description="Disordered" evidence="2">
    <location>
        <begin position="1"/>
        <end position="55"/>
    </location>
</feature>
<evidence type="ECO:0000256" key="1">
    <source>
        <dbReference type="SAM" id="Coils"/>
    </source>
</evidence>
<organism evidence="3 4">
    <name type="scientific">Carpediemonas membranifera</name>
    <dbReference type="NCBI Taxonomy" id="201153"/>
    <lineage>
        <taxon>Eukaryota</taxon>
        <taxon>Metamonada</taxon>
        <taxon>Carpediemonas-like organisms</taxon>
        <taxon>Carpediemonas</taxon>
    </lineage>
</organism>
<sequence length="530" mass="57288">MDAMADKEDKAQDGAPVHENDVEKQETAEIVENNSTLEEEHEKQPAEPEEPQPEPEIEADHIQTTIALQTDPPEIAPALVRLHMAVSTLRTQLADKTKALETERTNCIGKEQTHVEERTVLLQKVSELERTAEHYSAETRARQRDLDMAHQQLEELNATHESRTALLETQMGFLVRQLQSIVAEKNVLQAEAERIADSLKQRDQHQDALADFQTHLEAQVSSFKSAHAAVETAVASTDETVRRFTQRQDRLMKDMAGLGAALETTSAERDRAVAEAAGLRDDVAALKEALAVLEARVPVPIARQSPAIAALRVPAMPELTGLERLGALVTTTVEHLSNAAAAAKAAVTAADPPQRPGLEVRPVDQGALDDLKQALRATRARLEEESTRRVAAEGRVTVLVAKLQASEALAALELPVPDQESRVDVAVQTEKSRETVSSSDRTPTSARTGSTSAPSSVTIATHPSRAVARNQRTARGGSCELCGKAVDGWGCVRCSGCGKKAHRSCVDGDYTCGGCAEFAGPDSKRARIEA</sequence>
<feature type="coiled-coil region" evidence="1">
    <location>
        <begin position="269"/>
        <end position="296"/>
    </location>
</feature>
<feature type="compositionally biased region" description="Polar residues" evidence="2">
    <location>
        <begin position="435"/>
        <end position="461"/>
    </location>
</feature>
<feature type="compositionally biased region" description="Basic and acidic residues" evidence="2">
    <location>
        <begin position="1"/>
        <end position="27"/>
    </location>
</feature>
<proteinExistence type="predicted"/>
<keyword evidence="4" id="KW-1185">Reference proteome</keyword>
<dbReference type="AlphaFoldDB" id="A0A8J6E1Y7"/>